<dbReference type="AlphaFoldDB" id="A0A6H1ZE22"/>
<accession>A0A6H1ZE22</accession>
<protein>
    <submittedName>
        <fullName evidence="1">Uncharacterized protein</fullName>
    </submittedName>
</protein>
<evidence type="ECO:0000313" key="2">
    <source>
        <dbReference type="EMBL" id="QJH94639.1"/>
    </source>
</evidence>
<dbReference type="EMBL" id="MT143997">
    <property type="protein sequence ID" value="QJA45804.1"/>
    <property type="molecule type" value="Genomic_DNA"/>
</dbReference>
<reference evidence="1" key="1">
    <citation type="submission" date="2020-03" db="EMBL/GenBank/DDBJ databases">
        <title>The deep terrestrial virosphere.</title>
        <authorList>
            <person name="Holmfeldt K."/>
            <person name="Nilsson E."/>
            <person name="Simone D."/>
            <person name="Lopez-Fernandez M."/>
            <person name="Wu X."/>
            <person name="de Brujin I."/>
            <person name="Lundin D."/>
            <person name="Andersson A."/>
            <person name="Bertilsson S."/>
            <person name="Dopson M."/>
        </authorList>
    </citation>
    <scope>NUCLEOTIDE SEQUENCE</scope>
    <source>
        <strain evidence="1">TM448A00282</strain>
        <strain evidence="2">TM448B00260</strain>
    </source>
</reference>
<organism evidence="1">
    <name type="scientific">viral metagenome</name>
    <dbReference type="NCBI Taxonomy" id="1070528"/>
    <lineage>
        <taxon>unclassified sequences</taxon>
        <taxon>metagenomes</taxon>
        <taxon>organismal metagenomes</taxon>
    </lineage>
</organism>
<sequence length="154" mass="17154">MLRHLLLGFFLLTCGVHASEPDPFTKAAIETFKESLASHEQAHGVQLESEARFLMAVKDGLSFYRDGHLTQDDKNRLLAIVARQSEAASKTLNRQGVDDRLRTLAAKMQTASLQAEQLLKADLTDVTKAAMERYHSGAGYDAYRYAQDLGIEQQ</sequence>
<gene>
    <name evidence="1" type="ORF">TM448A00282_0038</name>
    <name evidence="2" type="ORF">TM448B00260_0043</name>
</gene>
<proteinExistence type="predicted"/>
<name>A0A6H1ZE22_9ZZZZ</name>
<dbReference type="EMBL" id="MT144603">
    <property type="protein sequence ID" value="QJH94639.1"/>
    <property type="molecule type" value="Genomic_DNA"/>
</dbReference>
<evidence type="ECO:0000313" key="1">
    <source>
        <dbReference type="EMBL" id="QJA45804.1"/>
    </source>
</evidence>